<evidence type="ECO:0000313" key="6">
    <source>
        <dbReference type="WBParaSite" id="TMUE_3000013175.1"/>
    </source>
</evidence>
<dbReference type="PANTHER" id="PTHR16188:SF14">
    <property type="entry name" value="GEO07393P1"/>
    <property type="match status" value="1"/>
</dbReference>
<dbReference type="WBParaSite" id="TMUE_3000013175.1">
    <property type="protein sequence ID" value="TMUE_3000013175.1"/>
    <property type="gene ID" value="WBGene00285017"/>
</dbReference>
<sequence length="376" mass="43170">MDFERAAMNPTVATYRSDRIFGCFFHLVRNLLKHMSDAGLFTRYRRESGFALSASMIASLGFVPTTDLDAATEVLETELPRELLPTLYWFEQNYVGPGTASIVAGGLDSIQAYGSPTKGHWQTSTGLTASLRPRIAEFGRNSGWTIQRFGDLLTASVKSRTFVTRQAQVHLRCFHSSIRRIQAVFRGPLGAKPNKIGKTRSHKHRVERVHPEFRPNPAMRGLSEVVSPVDAHQRPTVGRLRRRPRRGHPPTRAQTALVGRLRRRPRRGHPPTRIRFSSRDDYENERNRILTIKYGKEQMALIRKRLHVEMWLLDQLESLCDKEKCKEDAIDIEQLLDMASDAERRSFLEEELKPRCSDPRKIESFTEELLEKLKTL</sequence>
<evidence type="ECO:0000256" key="3">
    <source>
        <dbReference type="ARBA" id="ARBA00023272"/>
    </source>
</evidence>
<dbReference type="Gene3D" id="1.10.150.220">
    <property type="entry name" value="CPI-17"/>
    <property type="match status" value="1"/>
</dbReference>
<protein>
    <submittedName>
        <fullName evidence="6">Uncharacterized protein</fullName>
    </submittedName>
</protein>
<dbReference type="SUPFAM" id="SSF81790">
    <property type="entry name" value="Myosin phosphatase inhibitor 17kDa protein, CPI-17"/>
    <property type="match status" value="1"/>
</dbReference>
<dbReference type="AlphaFoldDB" id="A0A5S6R117"/>
<dbReference type="GO" id="GO:0004865">
    <property type="term" value="F:protein serine/threonine phosphatase inhibitor activity"/>
    <property type="evidence" value="ECO:0007669"/>
    <property type="project" value="TreeGrafter"/>
</dbReference>
<dbReference type="STRING" id="70415.A0A5S6R117"/>
<evidence type="ECO:0000256" key="4">
    <source>
        <dbReference type="SAM" id="MobiDB-lite"/>
    </source>
</evidence>
<keyword evidence="5" id="KW-1185">Reference proteome</keyword>
<proteinExistence type="inferred from homology"/>
<keyword evidence="3" id="KW-0650">Protein phosphatase inhibitor</keyword>
<name>A0A5S6R117_TRIMR</name>
<dbReference type="PANTHER" id="PTHR16188">
    <property type="entry name" value="PROTEIN PHOSPHATASE 1 INHIBITOR POTENTIATED BY PROTEIN KINASE C"/>
    <property type="match status" value="1"/>
</dbReference>
<accession>A0A5S6R117</accession>
<dbReference type="InterPro" id="IPR008025">
    <property type="entry name" value="CPI-17"/>
</dbReference>
<dbReference type="InterPro" id="IPR036658">
    <property type="entry name" value="CPI-17_sf"/>
</dbReference>
<reference evidence="6" key="1">
    <citation type="submission" date="2019-12" db="UniProtKB">
        <authorList>
            <consortium name="WormBaseParasite"/>
        </authorList>
    </citation>
    <scope>IDENTIFICATION</scope>
</reference>
<evidence type="ECO:0000256" key="1">
    <source>
        <dbReference type="ARBA" id="ARBA00005483"/>
    </source>
</evidence>
<dbReference type="GO" id="GO:0005737">
    <property type="term" value="C:cytoplasm"/>
    <property type="evidence" value="ECO:0007669"/>
    <property type="project" value="InterPro"/>
</dbReference>
<comment type="similarity">
    <text evidence="1">Belongs to the PP1 inhibitor family.</text>
</comment>
<organism evidence="5 6">
    <name type="scientific">Trichuris muris</name>
    <name type="common">Mouse whipworm</name>
    <dbReference type="NCBI Taxonomy" id="70415"/>
    <lineage>
        <taxon>Eukaryota</taxon>
        <taxon>Metazoa</taxon>
        <taxon>Ecdysozoa</taxon>
        <taxon>Nematoda</taxon>
        <taxon>Enoplea</taxon>
        <taxon>Dorylaimia</taxon>
        <taxon>Trichinellida</taxon>
        <taxon>Trichuridae</taxon>
        <taxon>Trichuris</taxon>
    </lineage>
</organism>
<dbReference type="Proteomes" id="UP000046395">
    <property type="component" value="Unassembled WGS sequence"/>
</dbReference>
<feature type="region of interest" description="Disordered" evidence="4">
    <location>
        <begin position="226"/>
        <end position="253"/>
    </location>
</feature>
<evidence type="ECO:0000256" key="2">
    <source>
        <dbReference type="ARBA" id="ARBA00022553"/>
    </source>
</evidence>
<dbReference type="Pfam" id="PF05361">
    <property type="entry name" value="PP1_inhibitor"/>
    <property type="match status" value="1"/>
</dbReference>
<evidence type="ECO:0000313" key="5">
    <source>
        <dbReference type="Proteomes" id="UP000046395"/>
    </source>
</evidence>
<keyword evidence="2" id="KW-0597">Phosphoprotein</keyword>
<feature type="compositionally biased region" description="Basic residues" evidence="4">
    <location>
        <begin position="239"/>
        <end position="249"/>
    </location>
</feature>